<dbReference type="Pfam" id="PF11294">
    <property type="entry name" value="DUF3095"/>
    <property type="match status" value="1"/>
</dbReference>
<sequence length="386" mass="40995">MVQDQNGFYGQIVPRTDFAALLADDSFTPLPDDWVVGAADIVSSTAEIAAGRYKTVNMIGAAVIAAVANGLGGEAFPFVFEGDGALFAVPSRAEETVRAQLAALRRWADAEFGITLRAALIPIGDIRAAGLDLQVARFAPSGGADYAMFSGGGLAWAEARMKAGEYSVPQAAEGVAPDLTGLSCRWDNLKSRNGLILSLVVRPVTGADPAGFRAVAAQVVDLASGLSRGGHPVPPQGPAPHWAPGTLDFEARARRDGRPLWRHRLRLLLSHLAISGLMRTGARVGRFDPARYRAAISLNADFRKFDDGLKMTLDCDPATRDRIEAVLSIGAEAGLIRYGMVEQEEALITCFVPSALRDDHVHFVDGAAGGYASAARRLDSKLSDRT</sequence>
<proteinExistence type="predicted"/>
<organism evidence="1 2">
    <name type="scientific">Pseudodonghicola xiamenensis</name>
    <dbReference type="NCBI Taxonomy" id="337702"/>
    <lineage>
        <taxon>Bacteria</taxon>
        <taxon>Pseudomonadati</taxon>
        <taxon>Pseudomonadota</taxon>
        <taxon>Alphaproteobacteria</taxon>
        <taxon>Rhodobacterales</taxon>
        <taxon>Paracoccaceae</taxon>
        <taxon>Pseudodonghicola</taxon>
    </lineage>
</organism>
<comment type="caution">
    <text evidence="1">The sequence shown here is derived from an EMBL/GenBank/DDBJ whole genome shotgun (WGS) entry which is preliminary data.</text>
</comment>
<reference evidence="1" key="1">
    <citation type="journal article" date="2014" name="Int. J. Syst. Evol. Microbiol.">
        <title>Complete genome sequence of Corynebacterium casei LMG S-19264T (=DSM 44701T), isolated from a smear-ripened cheese.</title>
        <authorList>
            <consortium name="US DOE Joint Genome Institute (JGI-PGF)"/>
            <person name="Walter F."/>
            <person name="Albersmeier A."/>
            <person name="Kalinowski J."/>
            <person name="Ruckert C."/>
        </authorList>
    </citation>
    <scope>NUCLEOTIDE SEQUENCE</scope>
    <source>
        <strain evidence="1">CGMCC 1.7081</strain>
    </source>
</reference>
<dbReference type="EMBL" id="BNAP01000027">
    <property type="protein sequence ID" value="GHH00798.1"/>
    <property type="molecule type" value="Genomic_DNA"/>
</dbReference>
<dbReference type="RefSeq" id="WP_028094838.1">
    <property type="nucleotide sequence ID" value="NZ_BNAP01000027.1"/>
</dbReference>
<keyword evidence="2" id="KW-1185">Reference proteome</keyword>
<accession>A0A8J3HAL3</accession>
<dbReference type="InterPro" id="IPR021445">
    <property type="entry name" value="DUF3095"/>
</dbReference>
<evidence type="ECO:0000313" key="1">
    <source>
        <dbReference type="EMBL" id="GHH00798.1"/>
    </source>
</evidence>
<dbReference type="AlphaFoldDB" id="A0A8J3HAL3"/>
<name>A0A8J3HAL3_9RHOB</name>
<reference evidence="1" key="2">
    <citation type="submission" date="2020-09" db="EMBL/GenBank/DDBJ databases">
        <authorList>
            <person name="Sun Q."/>
            <person name="Zhou Y."/>
        </authorList>
    </citation>
    <scope>NUCLEOTIDE SEQUENCE</scope>
    <source>
        <strain evidence="1">CGMCC 1.7081</strain>
    </source>
</reference>
<dbReference type="Proteomes" id="UP000611500">
    <property type="component" value="Unassembled WGS sequence"/>
</dbReference>
<evidence type="ECO:0008006" key="3">
    <source>
        <dbReference type="Google" id="ProtNLM"/>
    </source>
</evidence>
<protein>
    <recommendedName>
        <fullName evidence="3">Adenylate cyclase</fullName>
    </recommendedName>
</protein>
<gene>
    <name evidence="1" type="ORF">GCM10010961_37770</name>
</gene>
<evidence type="ECO:0000313" key="2">
    <source>
        <dbReference type="Proteomes" id="UP000611500"/>
    </source>
</evidence>